<accession>A0ABV8QU39</accession>
<keyword evidence="1" id="KW-0175">Coiled coil</keyword>
<reference evidence="4" key="1">
    <citation type="journal article" date="2019" name="Int. J. Syst. Evol. Microbiol.">
        <title>The Global Catalogue of Microorganisms (GCM) 10K type strain sequencing project: providing services to taxonomists for standard genome sequencing and annotation.</title>
        <authorList>
            <consortium name="The Broad Institute Genomics Platform"/>
            <consortium name="The Broad Institute Genome Sequencing Center for Infectious Disease"/>
            <person name="Wu L."/>
            <person name="Ma J."/>
        </authorList>
    </citation>
    <scope>NUCLEOTIDE SEQUENCE [LARGE SCALE GENOMIC DNA]</scope>
    <source>
        <strain evidence="4">CECT 8289</strain>
    </source>
</reference>
<evidence type="ECO:0000313" key="3">
    <source>
        <dbReference type="EMBL" id="MFC4262903.1"/>
    </source>
</evidence>
<evidence type="ECO:0008006" key="5">
    <source>
        <dbReference type="Google" id="ProtNLM"/>
    </source>
</evidence>
<protein>
    <recommendedName>
        <fullName evidence="5">DUF4468 domain-containing protein</fullName>
    </recommendedName>
</protein>
<proteinExistence type="predicted"/>
<gene>
    <name evidence="3" type="ORF">ACFOWM_08450</name>
</gene>
<feature type="signal peptide" evidence="2">
    <location>
        <begin position="1"/>
        <end position="21"/>
    </location>
</feature>
<dbReference type="EMBL" id="JBHSCZ010000002">
    <property type="protein sequence ID" value="MFC4262903.1"/>
    <property type="molecule type" value="Genomic_DNA"/>
</dbReference>
<dbReference type="RefSeq" id="WP_379708817.1">
    <property type="nucleotide sequence ID" value="NZ_JBHSCZ010000002.1"/>
</dbReference>
<sequence>MKKFVLAFILIATTPVLFAQAYETQMEYSKVSQPAVAMEYKYPKETVEKSLTDKVERMGFKLKSSKGFLVASNAIIGSISPSAQDYIFDISRKSKKEKDITIVTLIINSNGSNATTINAASAKSFLAEMLPTIEALHTDNLVNDQFEVVTKAQKKLKNLQDDQSSMEKKIKNLQDDLSKNAKDQADQQKEIIKQQEILDVLKAKKTNP</sequence>
<dbReference type="Proteomes" id="UP001595907">
    <property type="component" value="Unassembled WGS sequence"/>
</dbReference>
<keyword evidence="4" id="KW-1185">Reference proteome</keyword>
<keyword evidence="2" id="KW-0732">Signal</keyword>
<name>A0ABV8QU39_9BACT</name>
<evidence type="ECO:0000313" key="4">
    <source>
        <dbReference type="Proteomes" id="UP001595907"/>
    </source>
</evidence>
<evidence type="ECO:0000256" key="2">
    <source>
        <dbReference type="SAM" id="SignalP"/>
    </source>
</evidence>
<feature type="chain" id="PRO_5047106692" description="DUF4468 domain-containing protein" evidence="2">
    <location>
        <begin position="22"/>
        <end position="208"/>
    </location>
</feature>
<evidence type="ECO:0000256" key="1">
    <source>
        <dbReference type="SAM" id="Coils"/>
    </source>
</evidence>
<comment type="caution">
    <text evidence="3">The sequence shown here is derived from an EMBL/GenBank/DDBJ whole genome shotgun (WGS) entry which is preliminary data.</text>
</comment>
<feature type="coiled-coil region" evidence="1">
    <location>
        <begin position="142"/>
        <end position="198"/>
    </location>
</feature>
<organism evidence="3 4">
    <name type="scientific">Ferruginibacter yonginensis</name>
    <dbReference type="NCBI Taxonomy" id="1310416"/>
    <lineage>
        <taxon>Bacteria</taxon>
        <taxon>Pseudomonadati</taxon>
        <taxon>Bacteroidota</taxon>
        <taxon>Chitinophagia</taxon>
        <taxon>Chitinophagales</taxon>
        <taxon>Chitinophagaceae</taxon>
        <taxon>Ferruginibacter</taxon>
    </lineage>
</organism>